<dbReference type="SMART" id="SM00875">
    <property type="entry name" value="BACK"/>
    <property type="match status" value="1"/>
</dbReference>
<comment type="caution">
    <text evidence="3">The sequence shown here is derived from an EMBL/GenBank/DDBJ whole genome shotgun (WGS) entry which is preliminary data.</text>
</comment>
<keyword evidence="4" id="KW-1185">Reference proteome</keyword>
<dbReference type="Gene3D" id="3.30.710.10">
    <property type="entry name" value="Potassium Channel Kv1.1, Chain A"/>
    <property type="match status" value="1"/>
</dbReference>
<dbReference type="Gene3D" id="1.25.40.420">
    <property type="match status" value="1"/>
</dbReference>
<dbReference type="GO" id="GO:0005737">
    <property type="term" value="C:cytoplasm"/>
    <property type="evidence" value="ECO:0007669"/>
    <property type="project" value="TreeGrafter"/>
</dbReference>
<dbReference type="PANTHER" id="PTHR46306:SF1">
    <property type="entry name" value="BTB_POZ DOMAIN-CONTAINING PROTEIN 9"/>
    <property type="match status" value="1"/>
</dbReference>
<dbReference type="Pfam" id="PF07534">
    <property type="entry name" value="TLD"/>
    <property type="match status" value="1"/>
</dbReference>
<dbReference type="Proteomes" id="UP000266673">
    <property type="component" value="Unassembled WGS sequence"/>
</dbReference>
<dbReference type="InterPro" id="IPR006571">
    <property type="entry name" value="TLDc_dom"/>
</dbReference>
<proteinExistence type="predicted"/>
<dbReference type="PROSITE" id="PS51886">
    <property type="entry name" value="TLDC"/>
    <property type="match status" value="1"/>
</dbReference>
<dbReference type="InterPro" id="IPR052407">
    <property type="entry name" value="BTB_POZ_domain_cont_9"/>
</dbReference>
<name>A0A397U5K1_9GLOM</name>
<dbReference type="PANTHER" id="PTHR46306">
    <property type="entry name" value="BTB/POZ DOMAIN-CONTAINING PROTEIN 9"/>
    <property type="match status" value="1"/>
</dbReference>
<evidence type="ECO:0008006" key="5">
    <source>
        <dbReference type="Google" id="ProtNLM"/>
    </source>
</evidence>
<dbReference type="PROSITE" id="PS50097">
    <property type="entry name" value="BTB"/>
    <property type="match status" value="1"/>
</dbReference>
<dbReference type="SMART" id="SM00225">
    <property type="entry name" value="BTB"/>
    <property type="match status" value="1"/>
</dbReference>
<feature type="domain" description="TLDc" evidence="2">
    <location>
        <begin position="297"/>
        <end position="472"/>
    </location>
</feature>
<dbReference type="Pfam" id="PF00651">
    <property type="entry name" value="BTB"/>
    <property type="match status" value="1"/>
</dbReference>
<dbReference type="EMBL" id="QKWP01002619">
    <property type="protein sequence ID" value="RIB02693.1"/>
    <property type="molecule type" value="Genomic_DNA"/>
</dbReference>
<dbReference type="OrthoDB" id="2160519at2759"/>
<gene>
    <name evidence="3" type="ORF">C2G38_2149880</name>
</gene>
<dbReference type="InterPro" id="IPR011705">
    <property type="entry name" value="BACK"/>
</dbReference>
<feature type="domain" description="BTB" evidence="1">
    <location>
        <begin position="23"/>
        <end position="95"/>
    </location>
</feature>
<organism evidence="3 4">
    <name type="scientific">Gigaspora rosea</name>
    <dbReference type="NCBI Taxonomy" id="44941"/>
    <lineage>
        <taxon>Eukaryota</taxon>
        <taxon>Fungi</taxon>
        <taxon>Fungi incertae sedis</taxon>
        <taxon>Mucoromycota</taxon>
        <taxon>Glomeromycotina</taxon>
        <taxon>Glomeromycetes</taxon>
        <taxon>Diversisporales</taxon>
        <taxon>Gigasporaceae</taxon>
        <taxon>Gigaspora</taxon>
    </lineage>
</organism>
<evidence type="ECO:0000259" key="2">
    <source>
        <dbReference type="PROSITE" id="PS51886"/>
    </source>
</evidence>
<dbReference type="Pfam" id="PF07707">
    <property type="entry name" value="BACK"/>
    <property type="match status" value="1"/>
</dbReference>
<evidence type="ECO:0000259" key="1">
    <source>
        <dbReference type="PROSITE" id="PS50097"/>
    </source>
</evidence>
<reference evidence="3 4" key="1">
    <citation type="submission" date="2018-06" db="EMBL/GenBank/DDBJ databases">
        <title>Comparative genomics reveals the genomic features of Rhizophagus irregularis, R. cerebriforme, R. diaphanum and Gigaspora rosea, and their symbiotic lifestyle signature.</title>
        <authorList>
            <person name="Morin E."/>
            <person name="San Clemente H."/>
            <person name="Chen E.C.H."/>
            <person name="De La Providencia I."/>
            <person name="Hainaut M."/>
            <person name="Kuo A."/>
            <person name="Kohler A."/>
            <person name="Murat C."/>
            <person name="Tang N."/>
            <person name="Roy S."/>
            <person name="Loubradou J."/>
            <person name="Henrissat B."/>
            <person name="Grigoriev I.V."/>
            <person name="Corradi N."/>
            <person name="Roux C."/>
            <person name="Martin F.M."/>
        </authorList>
    </citation>
    <scope>NUCLEOTIDE SEQUENCE [LARGE SCALE GENOMIC DNA]</scope>
    <source>
        <strain evidence="3 4">DAOM 194757</strain>
    </source>
</reference>
<dbReference type="InterPro" id="IPR000210">
    <property type="entry name" value="BTB/POZ_dom"/>
</dbReference>
<evidence type="ECO:0000313" key="4">
    <source>
        <dbReference type="Proteomes" id="UP000266673"/>
    </source>
</evidence>
<dbReference type="AlphaFoldDB" id="A0A397U5K1"/>
<sequence length="486" mass="55901">MVTNFFNRLSQDFTKLLENEYDYNVIIEIGENPNVKLFKTHSAILSQRCPYFLRELDNIPKNGENVKEIKIKQISVEIFSKILKYIYGGNVSLEKIEDPSEIFKLLIISNQFGLDELVAHVQTHLTNRHLDWIQLNIIPIHRTSFKIKNFEILQKFCTDIVVKNPELVFDMEDFDSVHENALVALLEHDGLNVKESVIWDYVIKWGMANKATLNRCLSLIRYFQIPGEDIMDKVQPYRQILDPNVWSDIMSKFVPPGKPAARTISNGKLISPATPSPSNSNNELSMLSPLPTPLFSNIISKGHAAEIASWIDRRSISYDFARNPYEFKLLFRGSRDGFNAKAFHSFCDNKANTIIVLKVKGTDEIIGGYNPIPWNKGKKLGKLIKTNDSFLFSLDKENIHNSVLSRVKDPNLAFWYSSFSTDGPNFGNNDLVMMNNFKDDKKCRCKKSVYEKPIRNTTDYFSVEEFEAFQVNNKRTLEISRDSNLI</sequence>
<dbReference type="InterPro" id="IPR011333">
    <property type="entry name" value="SKP1/BTB/POZ_sf"/>
</dbReference>
<protein>
    <recommendedName>
        <fullName evidence="5">BTB/POZ domain-containing protein</fullName>
    </recommendedName>
</protein>
<accession>A0A397U5K1</accession>
<evidence type="ECO:0000313" key="3">
    <source>
        <dbReference type="EMBL" id="RIB02693.1"/>
    </source>
</evidence>
<dbReference type="SUPFAM" id="SSF54695">
    <property type="entry name" value="POZ domain"/>
    <property type="match status" value="1"/>
</dbReference>